<evidence type="ECO:0000256" key="1">
    <source>
        <dbReference type="SAM" id="Phobius"/>
    </source>
</evidence>
<keyword evidence="3" id="KW-1185">Reference proteome</keyword>
<dbReference type="EMBL" id="JAPAAF010000007">
    <property type="protein sequence ID" value="MCW0482554.1"/>
    <property type="molecule type" value="Genomic_DNA"/>
</dbReference>
<dbReference type="AlphaFoldDB" id="A0AA42C6I4"/>
<accession>A0AA42C6I4</accession>
<dbReference type="Pfam" id="PF11821">
    <property type="entry name" value="ActD"/>
    <property type="match status" value="1"/>
</dbReference>
<dbReference type="RefSeq" id="WP_282591159.1">
    <property type="nucleotide sequence ID" value="NZ_JAPAAF010000007.1"/>
</dbReference>
<proteinExistence type="predicted"/>
<comment type="caution">
    <text evidence="2">The sequence shown here is derived from an EMBL/GenBank/DDBJ whole genome shotgun (WGS) entry which is preliminary data.</text>
</comment>
<dbReference type="InterPro" id="IPR021776">
    <property type="entry name" value="ActD"/>
</dbReference>
<organism evidence="2 3">
    <name type="scientific">Gaoshiqia sediminis</name>
    <dbReference type="NCBI Taxonomy" id="2986998"/>
    <lineage>
        <taxon>Bacteria</taxon>
        <taxon>Pseudomonadati</taxon>
        <taxon>Bacteroidota</taxon>
        <taxon>Bacteroidia</taxon>
        <taxon>Marinilabiliales</taxon>
        <taxon>Prolixibacteraceae</taxon>
        <taxon>Gaoshiqia</taxon>
    </lineage>
</organism>
<feature type="transmembrane region" description="Helical" evidence="1">
    <location>
        <begin position="86"/>
        <end position="109"/>
    </location>
</feature>
<dbReference type="Proteomes" id="UP001163821">
    <property type="component" value="Unassembled WGS sequence"/>
</dbReference>
<feature type="transmembrane region" description="Helical" evidence="1">
    <location>
        <begin position="51"/>
        <end position="74"/>
    </location>
</feature>
<keyword evidence="1" id="KW-1133">Transmembrane helix</keyword>
<keyword evidence="1" id="KW-0812">Transmembrane</keyword>
<evidence type="ECO:0000313" key="3">
    <source>
        <dbReference type="Proteomes" id="UP001163821"/>
    </source>
</evidence>
<keyword evidence="1" id="KW-0472">Membrane</keyword>
<sequence length="162" mass="17784">MTGVFDNEFDLVKAFEKVKASGVQIEEVYTPYPIHEILEGMGKKTRITHAAFFYGLFGALAVLGGMYYAAVISWPLNFGGKPFNTFPSFLVVTIVATILIITLATLFTFSARAQIFPGKAAKIADPRATDNKFVIVINSETPEFEATSLEKLLKENGASEVY</sequence>
<name>A0AA42C6I4_9BACT</name>
<dbReference type="PANTHER" id="PTHR40394">
    <property type="entry name" value="LIPOPROTEIN-RELATED"/>
    <property type="match status" value="1"/>
</dbReference>
<evidence type="ECO:0000313" key="2">
    <source>
        <dbReference type="EMBL" id="MCW0482554.1"/>
    </source>
</evidence>
<gene>
    <name evidence="2" type="ORF">N2K84_07440</name>
</gene>
<protein>
    <submittedName>
        <fullName evidence="2">DUF3341 domain-containing protein</fullName>
    </submittedName>
</protein>
<reference evidence="2" key="1">
    <citation type="submission" date="2022-10" db="EMBL/GenBank/DDBJ databases">
        <title>Gaoshiqiia sediminis gen. nov., sp. nov., isolated from coastal sediment.</title>
        <authorList>
            <person name="Yu W.X."/>
            <person name="Mu D.S."/>
            <person name="Du J.Z."/>
            <person name="Liang Y.Q."/>
        </authorList>
    </citation>
    <scope>NUCLEOTIDE SEQUENCE</scope>
    <source>
        <strain evidence="2">A06</strain>
    </source>
</reference>
<dbReference type="PANTHER" id="PTHR40394:SF2">
    <property type="entry name" value="QUINOL:CYTOCHROME C OXIDOREDUCTASE MEMBRANE PROTEIN"/>
    <property type="match status" value="1"/>
</dbReference>